<organism evidence="4 5">
    <name type="scientific">Araneus ventricosus</name>
    <name type="common">Orbweaver spider</name>
    <name type="synonym">Epeira ventricosa</name>
    <dbReference type="NCBI Taxonomy" id="182803"/>
    <lineage>
        <taxon>Eukaryota</taxon>
        <taxon>Metazoa</taxon>
        <taxon>Ecdysozoa</taxon>
        <taxon>Arthropoda</taxon>
        <taxon>Chelicerata</taxon>
        <taxon>Arachnida</taxon>
        <taxon>Araneae</taxon>
        <taxon>Araneomorphae</taxon>
        <taxon>Entelegynae</taxon>
        <taxon>Araneoidea</taxon>
        <taxon>Araneidae</taxon>
        <taxon>Araneus</taxon>
    </lineage>
</organism>
<keyword evidence="5" id="KW-1185">Reference proteome</keyword>
<reference evidence="4 5" key="1">
    <citation type="journal article" date="2019" name="Sci. Rep.">
        <title>Orb-weaving spider Araneus ventricosus genome elucidates the spidroin gene catalogue.</title>
        <authorList>
            <person name="Kono N."/>
            <person name="Nakamura H."/>
            <person name="Ohtoshi R."/>
            <person name="Moran D.A.P."/>
            <person name="Shinohara A."/>
            <person name="Yoshida Y."/>
            <person name="Fujiwara M."/>
            <person name="Mori M."/>
            <person name="Tomita M."/>
            <person name="Arakawa K."/>
        </authorList>
    </citation>
    <scope>NUCLEOTIDE SEQUENCE [LARGE SCALE GENOMIC DNA]</scope>
</reference>
<evidence type="ECO:0000313" key="2">
    <source>
        <dbReference type="EMBL" id="GBN87717.1"/>
    </source>
</evidence>
<dbReference type="Proteomes" id="UP000499080">
    <property type="component" value="Unassembled WGS sequence"/>
</dbReference>
<evidence type="ECO:0000313" key="3">
    <source>
        <dbReference type="EMBL" id="GBN89094.1"/>
    </source>
</evidence>
<evidence type="ECO:0000313" key="4">
    <source>
        <dbReference type="EMBL" id="GBO23427.1"/>
    </source>
</evidence>
<evidence type="ECO:0000313" key="5">
    <source>
        <dbReference type="Proteomes" id="UP000499080"/>
    </source>
</evidence>
<evidence type="ECO:0000256" key="1">
    <source>
        <dbReference type="SAM" id="MobiDB-lite"/>
    </source>
</evidence>
<dbReference type="OrthoDB" id="5920617at2759"/>
<feature type="region of interest" description="Disordered" evidence="1">
    <location>
        <begin position="109"/>
        <end position="129"/>
    </location>
</feature>
<comment type="caution">
    <text evidence="4">The sequence shown here is derived from an EMBL/GenBank/DDBJ whole genome shotgun (WGS) entry which is preliminary data.</text>
</comment>
<name>A0A4Y2VI41_ARAVE</name>
<dbReference type="EMBL" id="BGPR01021932">
    <property type="protein sequence ID" value="GBN87717.1"/>
    <property type="molecule type" value="Genomic_DNA"/>
</dbReference>
<feature type="compositionally biased region" description="Basic and acidic residues" evidence="1">
    <location>
        <begin position="157"/>
        <end position="166"/>
    </location>
</feature>
<proteinExistence type="predicted"/>
<feature type="region of interest" description="Disordered" evidence="1">
    <location>
        <begin position="144"/>
        <end position="166"/>
    </location>
</feature>
<dbReference type="EMBL" id="BGPR01022617">
    <property type="protein sequence ID" value="GBN89094.1"/>
    <property type="molecule type" value="Genomic_DNA"/>
</dbReference>
<dbReference type="EMBL" id="BGPR01046480">
    <property type="protein sequence ID" value="GBO23427.1"/>
    <property type="molecule type" value="Genomic_DNA"/>
</dbReference>
<protein>
    <submittedName>
        <fullName evidence="4">Uncharacterized protein</fullName>
    </submittedName>
</protein>
<gene>
    <name evidence="2" type="ORF">AVEN_155539_1</name>
    <name evidence="3" type="ORF">AVEN_17777_1</name>
    <name evidence="4" type="ORF">AVEN_98578_1</name>
</gene>
<sequence length="166" mass="17987">MGSTLKHHPFSGLVASAEPLRTSTRVSSGLVLPGHSSPSFGSQRVCSNSAQPINWKGRVVGAPLVRRRRDPNTVGVESDLCFHCASGLIRDPLTRTHVRLLGPCFKTGRVGDRSTPREPPTSDWSTAANEEAVFRWATESVRAPSEVLTPAASSRHPRTEEAKKPK</sequence>
<dbReference type="AlphaFoldDB" id="A0A4Y2VI41"/>
<accession>A0A4Y2VI41</accession>